<accession>A0A561BND1</accession>
<protein>
    <submittedName>
        <fullName evidence="2">SnoaL-like protein</fullName>
    </submittedName>
</protein>
<evidence type="ECO:0000313" key="2">
    <source>
        <dbReference type="EMBL" id="TWD80400.1"/>
    </source>
</evidence>
<proteinExistence type="predicted"/>
<dbReference type="InterPro" id="IPR037401">
    <property type="entry name" value="SnoaL-like"/>
</dbReference>
<dbReference type="Pfam" id="PF12680">
    <property type="entry name" value="SnoaL_2"/>
    <property type="match status" value="1"/>
</dbReference>
<comment type="caution">
    <text evidence="2">The sequence shown here is derived from an EMBL/GenBank/DDBJ whole genome shotgun (WGS) entry which is preliminary data.</text>
</comment>
<organism evidence="2 3">
    <name type="scientific">Kribbella amoyensis</name>
    <dbReference type="NCBI Taxonomy" id="996641"/>
    <lineage>
        <taxon>Bacteria</taxon>
        <taxon>Bacillati</taxon>
        <taxon>Actinomycetota</taxon>
        <taxon>Actinomycetes</taxon>
        <taxon>Propionibacteriales</taxon>
        <taxon>Kribbellaceae</taxon>
        <taxon>Kribbella</taxon>
    </lineage>
</organism>
<reference evidence="2 3" key="1">
    <citation type="submission" date="2019-06" db="EMBL/GenBank/DDBJ databases">
        <title>Sequencing the genomes of 1000 actinobacteria strains.</title>
        <authorList>
            <person name="Klenk H.-P."/>
        </authorList>
    </citation>
    <scope>NUCLEOTIDE SEQUENCE [LARGE SCALE GENOMIC DNA]</scope>
    <source>
        <strain evidence="2 3">DSM 24683</strain>
    </source>
</reference>
<dbReference type="Proteomes" id="UP000318380">
    <property type="component" value="Unassembled WGS sequence"/>
</dbReference>
<dbReference type="AlphaFoldDB" id="A0A561BND1"/>
<dbReference type="InterPro" id="IPR032710">
    <property type="entry name" value="NTF2-like_dom_sf"/>
</dbReference>
<dbReference type="RefSeq" id="WP_145804338.1">
    <property type="nucleotide sequence ID" value="NZ_VIVK01000001.1"/>
</dbReference>
<evidence type="ECO:0000259" key="1">
    <source>
        <dbReference type="Pfam" id="PF12680"/>
    </source>
</evidence>
<evidence type="ECO:0000313" key="3">
    <source>
        <dbReference type="Proteomes" id="UP000318380"/>
    </source>
</evidence>
<name>A0A561BND1_9ACTN</name>
<feature type="domain" description="SnoaL-like" evidence="1">
    <location>
        <begin position="13"/>
        <end position="104"/>
    </location>
</feature>
<dbReference type="EMBL" id="VIVK01000001">
    <property type="protein sequence ID" value="TWD80400.1"/>
    <property type="molecule type" value="Genomic_DNA"/>
</dbReference>
<gene>
    <name evidence="2" type="ORF">FB561_1475</name>
</gene>
<dbReference type="OrthoDB" id="3824180at2"/>
<dbReference type="Gene3D" id="3.10.450.50">
    <property type="match status" value="1"/>
</dbReference>
<dbReference type="SUPFAM" id="SSF54427">
    <property type="entry name" value="NTF2-like"/>
    <property type="match status" value="1"/>
</dbReference>
<sequence length="136" mass="15291">MADTEQTRALAGRYFATMAARDWDAFAALVAEDVVYELPQTSERITGRDDYVRFNREYPGDWRLEVTRLLVDGDTAAASMNFTVGAEQLVGLVFLEVGDGLVRRVTDFWPEPYEPPTGREHLVERLPGTTDRFGAS</sequence>
<keyword evidence="3" id="KW-1185">Reference proteome</keyword>